<accession>A0ABZ2TN44</accession>
<evidence type="ECO:0000313" key="1">
    <source>
        <dbReference type="EMBL" id="WYM97263.1"/>
    </source>
</evidence>
<evidence type="ECO:0000313" key="2">
    <source>
        <dbReference type="Proteomes" id="UP001622612"/>
    </source>
</evidence>
<dbReference type="RefSeq" id="WP_405311613.1">
    <property type="nucleotide sequence ID" value="NZ_CP088155.1"/>
</dbReference>
<organism evidence="1 2">
    <name type="scientific">Metamycoplasma faucium</name>
    <dbReference type="NCBI Taxonomy" id="56142"/>
    <lineage>
        <taxon>Bacteria</taxon>
        <taxon>Bacillati</taxon>
        <taxon>Mycoplasmatota</taxon>
        <taxon>Mycoplasmoidales</taxon>
        <taxon>Metamycoplasmataceae</taxon>
        <taxon>Metamycoplasma</taxon>
    </lineage>
</organism>
<reference evidence="1" key="1">
    <citation type="submission" date="2021-11" db="EMBL/GenBank/DDBJ databases">
        <title>The first genome sequence of unculturable Mycoplasma faucium obtained by de novo assembly of metagenomic reads.</title>
        <authorList>
            <person name="Sabat A.J."/>
            <person name="Bathoorn E."/>
            <person name="Akkerboom V."/>
            <person name="Friedrich A.W."/>
        </authorList>
    </citation>
    <scope>NUCLEOTIDE SEQUENCE [LARGE SCALE GENOMIC DNA]</scope>
    <source>
        <strain evidence="1">UMCG-MFM1</strain>
    </source>
</reference>
<gene>
    <name evidence="1" type="ORF">LQ356_03625</name>
</gene>
<protein>
    <submittedName>
        <fullName evidence="1">Uncharacterized protein</fullName>
    </submittedName>
</protein>
<name>A0ABZ2TN44_9BACT</name>
<proteinExistence type="predicted"/>
<dbReference type="Proteomes" id="UP001622612">
    <property type="component" value="Chromosome"/>
</dbReference>
<dbReference type="EMBL" id="CP088155">
    <property type="protein sequence ID" value="WYM97263.1"/>
    <property type="molecule type" value="Genomic_DNA"/>
</dbReference>
<sequence length="79" mass="9151">MKKSKNININSKPIYYIKQSDCYQKNGDNTIWYVAGFSDSNEKIDVREISKTTKQTQIAINVFLKNHKKINLDVLGNIK</sequence>
<keyword evidence="2" id="KW-1185">Reference proteome</keyword>